<protein>
    <submittedName>
        <fullName evidence="1">Uncharacterized protein</fullName>
    </submittedName>
</protein>
<dbReference type="AlphaFoldDB" id="A0A0J6IDU3"/>
<dbReference type="EMBL" id="DS268112">
    <property type="protein sequence ID" value="KMM69907.1"/>
    <property type="molecule type" value="Genomic_DNA"/>
</dbReference>
<reference evidence="2" key="3">
    <citation type="journal article" date="2010" name="Genome Res.">
        <title>Population genomic sequencing of Coccidioides fungi reveals recent hybridization and transposon control.</title>
        <authorList>
            <person name="Neafsey D.E."/>
            <person name="Barker B.M."/>
            <person name="Sharpton T.J."/>
            <person name="Stajich J.E."/>
            <person name="Park D.J."/>
            <person name="Whiston E."/>
            <person name="Hung C.-Y."/>
            <person name="McMahan C."/>
            <person name="White J."/>
            <person name="Sykes S."/>
            <person name="Heiman D."/>
            <person name="Young S."/>
            <person name="Zeng Q."/>
            <person name="Abouelleil A."/>
            <person name="Aftuck L."/>
            <person name="Bessette D."/>
            <person name="Brown A."/>
            <person name="FitzGerald M."/>
            <person name="Lui A."/>
            <person name="Macdonald J.P."/>
            <person name="Priest M."/>
            <person name="Orbach M.J."/>
            <person name="Galgiani J.N."/>
            <person name="Kirkland T.N."/>
            <person name="Cole G.T."/>
            <person name="Birren B.W."/>
            <person name="Henn M.R."/>
            <person name="Taylor J.W."/>
            <person name="Rounsley S.D."/>
        </authorList>
    </citation>
    <scope>NUCLEOTIDE SEQUENCE [LARGE SCALE GENOMIC DNA]</scope>
    <source>
        <strain evidence="2">RMSCC 3488</strain>
    </source>
</reference>
<evidence type="ECO:0000313" key="2">
    <source>
        <dbReference type="Proteomes" id="UP000054567"/>
    </source>
</evidence>
<sequence length="105" mass="11794">MNLACSSSRPGALLSFSRVCVTLIGVVPSDHATMIKLQSCRSANHDILHKRKAKSFRDAQIWEGRCSLQCLEEWWHMPKLVGSLEQNFRDPRLGSAAGNQWEVQA</sequence>
<reference evidence="2" key="2">
    <citation type="journal article" date="2009" name="Genome Res.">
        <title>Comparative genomic analyses of the human fungal pathogens Coccidioides and their relatives.</title>
        <authorList>
            <person name="Sharpton T.J."/>
            <person name="Stajich J.E."/>
            <person name="Rounsley S.D."/>
            <person name="Gardner M.J."/>
            <person name="Wortman J.R."/>
            <person name="Jordar V.S."/>
            <person name="Maiti R."/>
            <person name="Kodira C.D."/>
            <person name="Neafsey D.E."/>
            <person name="Zeng Q."/>
            <person name="Hung C.-Y."/>
            <person name="McMahan C."/>
            <person name="Muszewska A."/>
            <person name="Grynberg M."/>
            <person name="Mandel M.A."/>
            <person name="Kellner E.M."/>
            <person name="Barker B.M."/>
            <person name="Galgiani J.N."/>
            <person name="Orbach M.J."/>
            <person name="Kirkland T.N."/>
            <person name="Cole G.T."/>
            <person name="Henn M.R."/>
            <person name="Birren B.W."/>
            <person name="Taylor J.W."/>
        </authorList>
    </citation>
    <scope>NUCLEOTIDE SEQUENCE [LARGE SCALE GENOMIC DNA]</scope>
    <source>
        <strain evidence="2">RMSCC 3488</strain>
    </source>
</reference>
<dbReference type="Proteomes" id="UP000054567">
    <property type="component" value="Unassembled WGS sequence"/>
</dbReference>
<dbReference type="VEuPathDB" id="FungiDB:CPAG_06220"/>
<accession>A0A0J6IDU3</accession>
<proteinExistence type="predicted"/>
<name>A0A0J6IDU3_COCPO</name>
<organism evidence="1 2">
    <name type="scientific">Coccidioides posadasii RMSCC 3488</name>
    <dbReference type="NCBI Taxonomy" id="454284"/>
    <lineage>
        <taxon>Eukaryota</taxon>
        <taxon>Fungi</taxon>
        <taxon>Dikarya</taxon>
        <taxon>Ascomycota</taxon>
        <taxon>Pezizomycotina</taxon>
        <taxon>Eurotiomycetes</taxon>
        <taxon>Eurotiomycetidae</taxon>
        <taxon>Onygenales</taxon>
        <taxon>Onygenaceae</taxon>
        <taxon>Coccidioides</taxon>
    </lineage>
</organism>
<evidence type="ECO:0000313" key="1">
    <source>
        <dbReference type="EMBL" id="KMM69907.1"/>
    </source>
</evidence>
<gene>
    <name evidence="1" type="ORF">CPAG_06220</name>
</gene>
<reference evidence="1 2" key="1">
    <citation type="submission" date="2007-06" db="EMBL/GenBank/DDBJ databases">
        <title>The Genome Sequence of Coccidioides posadasii RMSCC_3488.</title>
        <authorList>
            <consortium name="Coccidioides Genome Resources Consortium"/>
            <consortium name="The Broad Institute Genome Sequencing Platform"/>
            <person name="Henn M.R."/>
            <person name="Sykes S."/>
            <person name="Young S."/>
            <person name="Jaffe D."/>
            <person name="Berlin A."/>
            <person name="Alvarez P."/>
            <person name="Butler J."/>
            <person name="Gnerre S."/>
            <person name="Grabherr M."/>
            <person name="Mauceli E."/>
            <person name="Brockman W."/>
            <person name="Kodira C."/>
            <person name="Alvarado L."/>
            <person name="Zeng Q."/>
            <person name="Crawford M."/>
            <person name="Antoine C."/>
            <person name="Devon K."/>
            <person name="Galgiani J."/>
            <person name="Orsborn K."/>
            <person name="Lewis M.L."/>
            <person name="Nusbaum C."/>
            <person name="Galagan J."/>
            <person name="Birren B."/>
        </authorList>
    </citation>
    <scope>NUCLEOTIDE SEQUENCE [LARGE SCALE GENOMIC DNA]</scope>
    <source>
        <strain evidence="1 2">RMSCC 3488</strain>
    </source>
</reference>